<dbReference type="InterPro" id="IPR011033">
    <property type="entry name" value="PRC_barrel-like_sf"/>
</dbReference>
<dbReference type="AlphaFoldDB" id="A0A8J3VNV1"/>
<dbReference type="Proteomes" id="UP000642748">
    <property type="component" value="Unassembled WGS sequence"/>
</dbReference>
<keyword evidence="3" id="KW-1185">Reference proteome</keyword>
<dbReference type="InterPro" id="IPR014747">
    <property type="entry name" value="Bac_photo_RC_H_C"/>
</dbReference>
<organism evidence="2 3">
    <name type="scientific">Rugosimonospora africana</name>
    <dbReference type="NCBI Taxonomy" id="556532"/>
    <lineage>
        <taxon>Bacteria</taxon>
        <taxon>Bacillati</taxon>
        <taxon>Actinomycetota</taxon>
        <taxon>Actinomycetes</taxon>
        <taxon>Micromonosporales</taxon>
        <taxon>Micromonosporaceae</taxon>
        <taxon>Rugosimonospora</taxon>
    </lineage>
</organism>
<name>A0A8J3VNV1_9ACTN</name>
<dbReference type="RefSeq" id="WP_203917232.1">
    <property type="nucleotide sequence ID" value="NZ_BONZ01000015.1"/>
</dbReference>
<sequence>MDRPNPNVFQTPQPAGSVPDLAQPVPDRDMSETEPAVGSDPADWSAAPMGGDVPPMTTPAMAQRFDAWNYREDAGIGDGSDLIGYRIEATDGHIGKIDETSPLVGEQYLVVDTGPWIFGKKVLLPAGTVHRVDQLDQKVYVDRTKAQIKDSPQFNPDTYGTPEYREKVGGYYGSTYQDPR</sequence>
<accession>A0A8J3VNV1</accession>
<protein>
    <recommendedName>
        <fullName evidence="4">PRC-barrel domain containing protein</fullName>
    </recommendedName>
</protein>
<dbReference type="EMBL" id="BONZ01000015">
    <property type="protein sequence ID" value="GIH13554.1"/>
    <property type="molecule type" value="Genomic_DNA"/>
</dbReference>
<dbReference type="SUPFAM" id="SSF50346">
    <property type="entry name" value="PRC-barrel domain"/>
    <property type="match status" value="1"/>
</dbReference>
<reference evidence="2" key="1">
    <citation type="submission" date="2021-01" db="EMBL/GenBank/DDBJ databases">
        <title>Whole genome shotgun sequence of Rugosimonospora africana NBRC 104875.</title>
        <authorList>
            <person name="Komaki H."/>
            <person name="Tamura T."/>
        </authorList>
    </citation>
    <scope>NUCLEOTIDE SEQUENCE</scope>
    <source>
        <strain evidence="2">NBRC 104875</strain>
    </source>
</reference>
<gene>
    <name evidence="2" type="ORF">Raf01_17260</name>
</gene>
<evidence type="ECO:0000313" key="3">
    <source>
        <dbReference type="Proteomes" id="UP000642748"/>
    </source>
</evidence>
<comment type="caution">
    <text evidence="2">The sequence shown here is derived from an EMBL/GenBank/DDBJ whole genome shotgun (WGS) entry which is preliminary data.</text>
</comment>
<dbReference type="GO" id="GO:0019684">
    <property type="term" value="P:photosynthesis, light reaction"/>
    <property type="evidence" value="ECO:0007669"/>
    <property type="project" value="InterPro"/>
</dbReference>
<feature type="region of interest" description="Disordered" evidence="1">
    <location>
        <begin position="150"/>
        <end position="180"/>
    </location>
</feature>
<proteinExistence type="predicted"/>
<dbReference type="GO" id="GO:0030077">
    <property type="term" value="C:plasma membrane light-harvesting complex"/>
    <property type="evidence" value="ECO:0007669"/>
    <property type="project" value="InterPro"/>
</dbReference>
<evidence type="ECO:0000313" key="2">
    <source>
        <dbReference type="EMBL" id="GIH13554.1"/>
    </source>
</evidence>
<feature type="region of interest" description="Disordered" evidence="1">
    <location>
        <begin position="1"/>
        <end position="54"/>
    </location>
</feature>
<dbReference type="Gene3D" id="3.90.50.10">
    <property type="entry name" value="Photosynthetic Reaction Center, subunit H, domain 2"/>
    <property type="match status" value="1"/>
</dbReference>
<evidence type="ECO:0008006" key="4">
    <source>
        <dbReference type="Google" id="ProtNLM"/>
    </source>
</evidence>
<evidence type="ECO:0000256" key="1">
    <source>
        <dbReference type="SAM" id="MobiDB-lite"/>
    </source>
</evidence>